<feature type="signal peptide" evidence="13">
    <location>
        <begin position="1"/>
        <end position="26"/>
    </location>
</feature>
<dbReference type="Gene3D" id="2.60.40.420">
    <property type="entry name" value="Cupredoxins - blue copper proteins"/>
    <property type="match status" value="2"/>
</dbReference>
<evidence type="ECO:0000259" key="14">
    <source>
        <dbReference type="Pfam" id="PF07732"/>
    </source>
</evidence>
<sequence length="317" mass="34785">MNAKRILCVAAAAVALMAAQTADSLAETVKVELPVIEKDLPVDNAGNTQPMWTFGGTIPGPTIRVTEGDTIDFTLVNQKGNKQSHSMDFHAAIVSAADEFEAVKPGQNKHFTFEARKPGVFIYHCGADPMIEHIGRGMYGVIIVDPKEGYSEEFPEPDREYILVHGDLFETGTTAEQMIRNENRKGTLVNGRMFHYDPLHDPNAGMMLMAKPGERVRIYFVNAQVNEPVSFHPIANIWDKVWNSGNPRNVEHDLQTRIVPVASGAIFDIIPPKGRESVNVLVDHAMKHALTGGISVLMNSEAADDSLGHGDNLLPRP</sequence>
<dbReference type="EC" id="1.7.2.1" evidence="5"/>
<keyword evidence="10 12" id="KW-0186">Copper</keyword>
<feature type="domain" description="Plastocyanin-like" evidence="14">
    <location>
        <begin position="45"/>
        <end position="148"/>
    </location>
</feature>
<evidence type="ECO:0000256" key="6">
    <source>
        <dbReference type="ARBA" id="ARBA00017290"/>
    </source>
</evidence>
<dbReference type="PANTHER" id="PTHR11709">
    <property type="entry name" value="MULTI-COPPER OXIDASE"/>
    <property type="match status" value="1"/>
</dbReference>
<keyword evidence="13" id="KW-0732">Signal</keyword>
<evidence type="ECO:0000256" key="11">
    <source>
        <dbReference type="ARBA" id="ARBA00049340"/>
    </source>
</evidence>
<dbReference type="GO" id="GO:0050421">
    <property type="term" value="F:nitrite reductase (NO-forming) activity"/>
    <property type="evidence" value="ECO:0007669"/>
    <property type="project" value="UniProtKB-EC"/>
</dbReference>
<dbReference type="InterPro" id="IPR011707">
    <property type="entry name" value="Cu-oxidase-like_N"/>
</dbReference>
<evidence type="ECO:0000256" key="7">
    <source>
        <dbReference type="ARBA" id="ARBA00022723"/>
    </source>
</evidence>
<keyword evidence="16" id="KW-1185">Reference proteome</keyword>
<dbReference type="PANTHER" id="PTHR11709:SF394">
    <property type="entry name" value="FI03373P-RELATED"/>
    <property type="match status" value="1"/>
</dbReference>
<dbReference type="SUPFAM" id="SSF49503">
    <property type="entry name" value="Cupredoxins"/>
    <property type="match status" value="2"/>
</dbReference>
<reference evidence="15 16" key="1">
    <citation type="submission" date="2018-07" db="EMBL/GenBank/DDBJ databases">
        <title>Venubactetium sediminum gen. nov., sp. nov., isolated from a marine solar saltern.</title>
        <authorList>
            <person name="Wang S."/>
        </authorList>
    </citation>
    <scope>NUCLEOTIDE SEQUENCE [LARGE SCALE GENOMIC DNA]</scope>
    <source>
        <strain evidence="15 16">WD2A32</strain>
    </source>
</reference>
<evidence type="ECO:0000256" key="8">
    <source>
        <dbReference type="ARBA" id="ARBA00022737"/>
    </source>
</evidence>
<organism evidence="15 16">
    <name type="scientific">Ferruginivarius sediminum</name>
    <dbReference type="NCBI Taxonomy" id="2661937"/>
    <lineage>
        <taxon>Bacteria</taxon>
        <taxon>Pseudomonadati</taxon>
        <taxon>Pseudomonadota</taxon>
        <taxon>Alphaproteobacteria</taxon>
        <taxon>Rhodospirillales</taxon>
        <taxon>Rhodospirillaceae</taxon>
        <taxon>Ferruginivarius</taxon>
    </lineage>
</organism>
<evidence type="ECO:0000313" key="16">
    <source>
        <dbReference type="Proteomes" id="UP000253941"/>
    </source>
</evidence>
<evidence type="ECO:0000256" key="1">
    <source>
        <dbReference type="ARBA" id="ARBA00001960"/>
    </source>
</evidence>
<feature type="binding site" description="type 1 copper site" evidence="12">
    <location>
        <position position="85"/>
    </location>
    <ligand>
        <name>Cu cation</name>
        <dbReference type="ChEBI" id="CHEBI:23378"/>
        <label>1</label>
    </ligand>
</feature>
<evidence type="ECO:0000256" key="2">
    <source>
        <dbReference type="ARBA" id="ARBA00001973"/>
    </source>
</evidence>
<dbReference type="EMBL" id="QPMH01000005">
    <property type="protein sequence ID" value="RDD62391.1"/>
    <property type="molecule type" value="Genomic_DNA"/>
</dbReference>
<dbReference type="InterPro" id="IPR001287">
    <property type="entry name" value="NO2-reductase_Cu"/>
</dbReference>
<feature type="binding site" description="type 1 copper site" evidence="12">
    <location>
        <position position="124"/>
    </location>
    <ligand>
        <name>Cu cation</name>
        <dbReference type="ChEBI" id="CHEBI:23378"/>
        <label>1</label>
    </ligand>
</feature>
<dbReference type="CDD" id="cd11020">
    <property type="entry name" value="CuRO_1_CuNIR"/>
    <property type="match status" value="1"/>
</dbReference>
<keyword evidence="7 12" id="KW-0479">Metal-binding</keyword>
<protein>
    <recommendedName>
        <fullName evidence="6">Copper-containing nitrite reductase</fullName>
        <ecNumber evidence="5">1.7.2.1</ecNumber>
    </recommendedName>
</protein>
<feature type="binding site" description="type 1 copper site" evidence="12">
    <location>
        <position position="125"/>
    </location>
    <ligand>
        <name>Cu cation</name>
        <dbReference type="ChEBI" id="CHEBI:23378"/>
        <label>1</label>
    </ligand>
</feature>
<proteinExistence type="inferred from homology"/>
<accession>A0A369TAN7</accession>
<feature type="binding site" description="type 1 copper site" evidence="12">
    <location>
        <position position="90"/>
    </location>
    <ligand>
        <name>Cu cation</name>
        <dbReference type="ChEBI" id="CHEBI:23378"/>
        <label>1</label>
    </ligand>
</feature>
<comment type="similarity">
    <text evidence="3">Belongs to the multicopper oxidase family.</text>
</comment>
<dbReference type="InterPro" id="IPR045087">
    <property type="entry name" value="Cu-oxidase_fam"/>
</dbReference>
<evidence type="ECO:0000256" key="12">
    <source>
        <dbReference type="PIRSR" id="PIRSR601287-1"/>
    </source>
</evidence>
<keyword evidence="9" id="KW-0560">Oxidoreductase</keyword>
<gene>
    <name evidence="15" type="ORF">DRB17_06990</name>
</gene>
<evidence type="ECO:0000256" key="10">
    <source>
        <dbReference type="ARBA" id="ARBA00023008"/>
    </source>
</evidence>
<evidence type="ECO:0000256" key="4">
    <source>
        <dbReference type="ARBA" id="ARBA00011233"/>
    </source>
</evidence>
<evidence type="ECO:0000256" key="3">
    <source>
        <dbReference type="ARBA" id="ARBA00010609"/>
    </source>
</evidence>
<dbReference type="AlphaFoldDB" id="A0A369TAN7"/>
<dbReference type="GO" id="GO:0005507">
    <property type="term" value="F:copper ion binding"/>
    <property type="evidence" value="ECO:0007669"/>
    <property type="project" value="InterPro"/>
</dbReference>
<evidence type="ECO:0000256" key="13">
    <source>
        <dbReference type="SAM" id="SignalP"/>
    </source>
</evidence>
<dbReference type="PRINTS" id="PR00695">
    <property type="entry name" value="CUNO2RDTASE"/>
</dbReference>
<feature type="chain" id="PRO_5016570744" description="Copper-containing nitrite reductase" evidence="13">
    <location>
        <begin position="27"/>
        <end position="317"/>
    </location>
</feature>
<dbReference type="RefSeq" id="WP_114581489.1">
    <property type="nucleotide sequence ID" value="NZ_QPMH01000005.1"/>
</dbReference>
<name>A0A369TAN7_9PROT</name>
<evidence type="ECO:0000256" key="5">
    <source>
        <dbReference type="ARBA" id="ARBA00011882"/>
    </source>
</evidence>
<feature type="binding site" description="type 1 copper site" evidence="12">
    <location>
        <position position="133"/>
    </location>
    <ligand>
        <name>Cu cation</name>
        <dbReference type="ChEBI" id="CHEBI:23378"/>
        <label>1</label>
    </ligand>
</feature>
<comment type="cofactor">
    <cofactor evidence="2 12">
        <name>Cu(2+)</name>
        <dbReference type="ChEBI" id="CHEBI:29036"/>
    </cofactor>
</comment>
<feature type="binding site" description="type 1 copper site" evidence="12">
    <location>
        <position position="284"/>
    </location>
    <ligand>
        <name>Cu cation</name>
        <dbReference type="ChEBI" id="CHEBI:23378"/>
        <label>1</label>
    </ligand>
</feature>
<comment type="catalytic activity">
    <reaction evidence="11">
        <text>nitric oxide + Fe(III)-[cytochrome c] + H2O = Fe(II)-[cytochrome c] + nitrite + 2 H(+)</text>
        <dbReference type="Rhea" id="RHEA:15233"/>
        <dbReference type="Rhea" id="RHEA-COMP:10350"/>
        <dbReference type="Rhea" id="RHEA-COMP:14399"/>
        <dbReference type="ChEBI" id="CHEBI:15377"/>
        <dbReference type="ChEBI" id="CHEBI:15378"/>
        <dbReference type="ChEBI" id="CHEBI:16301"/>
        <dbReference type="ChEBI" id="CHEBI:16480"/>
        <dbReference type="ChEBI" id="CHEBI:29033"/>
        <dbReference type="ChEBI" id="CHEBI:29034"/>
        <dbReference type="EC" id="1.7.2.1"/>
    </reaction>
</comment>
<dbReference type="InterPro" id="IPR008972">
    <property type="entry name" value="Cupredoxin"/>
</dbReference>
<evidence type="ECO:0000313" key="15">
    <source>
        <dbReference type="EMBL" id="RDD62391.1"/>
    </source>
</evidence>
<evidence type="ECO:0000256" key="9">
    <source>
        <dbReference type="ARBA" id="ARBA00023002"/>
    </source>
</evidence>
<comment type="cofactor">
    <cofactor evidence="1 12">
        <name>Cu(+)</name>
        <dbReference type="ChEBI" id="CHEBI:49552"/>
    </cofactor>
</comment>
<comment type="caution">
    <text evidence="15">The sequence shown here is derived from an EMBL/GenBank/DDBJ whole genome shotgun (WGS) entry which is preliminary data.</text>
</comment>
<comment type="subunit">
    <text evidence="4">Homotrimer.</text>
</comment>
<dbReference type="Proteomes" id="UP000253941">
    <property type="component" value="Unassembled WGS sequence"/>
</dbReference>
<feature type="binding site" description="type 2 copper site" evidence="12">
    <location>
        <position position="138"/>
    </location>
    <ligand>
        <name>Cu cation</name>
        <dbReference type="ChEBI" id="CHEBI:23378"/>
        <label>2</label>
    </ligand>
</feature>
<dbReference type="Pfam" id="PF07732">
    <property type="entry name" value="Cu-oxidase_3"/>
    <property type="match status" value="1"/>
</dbReference>
<keyword evidence="8" id="KW-0677">Repeat</keyword>